<gene>
    <name evidence="1" type="ORF">KUDE01_028809</name>
</gene>
<sequence length="74" mass="7842">PISRPLHILGCPSRTVYIRTDGSFISLLEKICGALSLSGALTAGRGVMKSGSISSYFSRRVSVVCLTLMPLAQT</sequence>
<evidence type="ECO:0000313" key="1">
    <source>
        <dbReference type="EMBL" id="KAK1888024.1"/>
    </source>
</evidence>
<dbReference type="EMBL" id="JASDAP010000018">
    <property type="protein sequence ID" value="KAK1888024.1"/>
    <property type="molecule type" value="Genomic_DNA"/>
</dbReference>
<dbReference type="Proteomes" id="UP001228049">
    <property type="component" value="Unassembled WGS sequence"/>
</dbReference>
<protein>
    <submittedName>
        <fullName evidence="1">UPF0329 protein</fullName>
    </submittedName>
</protein>
<comment type="caution">
    <text evidence="1">The sequence shown here is derived from an EMBL/GenBank/DDBJ whole genome shotgun (WGS) entry which is preliminary data.</text>
</comment>
<evidence type="ECO:0000313" key="2">
    <source>
        <dbReference type="Proteomes" id="UP001228049"/>
    </source>
</evidence>
<reference evidence="1" key="1">
    <citation type="submission" date="2023-04" db="EMBL/GenBank/DDBJ databases">
        <title>Chromosome-level genome of Chaenocephalus aceratus.</title>
        <authorList>
            <person name="Park H."/>
        </authorList>
    </citation>
    <scope>NUCLEOTIDE SEQUENCE</scope>
    <source>
        <strain evidence="1">DE</strain>
        <tissue evidence="1">Muscle</tissue>
    </source>
</reference>
<feature type="non-terminal residue" evidence="1">
    <location>
        <position position="1"/>
    </location>
</feature>
<keyword evidence="2" id="KW-1185">Reference proteome</keyword>
<feature type="non-terminal residue" evidence="1">
    <location>
        <position position="74"/>
    </location>
</feature>
<accession>A0AAD9BSX0</accession>
<proteinExistence type="predicted"/>
<dbReference type="AlphaFoldDB" id="A0AAD9BSX0"/>
<name>A0AAD9BSX0_DISEL</name>
<organism evidence="1 2">
    <name type="scientific">Dissostichus eleginoides</name>
    <name type="common">Patagonian toothfish</name>
    <name type="synonym">Dissostichus amissus</name>
    <dbReference type="NCBI Taxonomy" id="100907"/>
    <lineage>
        <taxon>Eukaryota</taxon>
        <taxon>Metazoa</taxon>
        <taxon>Chordata</taxon>
        <taxon>Craniata</taxon>
        <taxon>Vertebrata</taxon>
        <taxon>Euteleostomi</taxon>
        <taxon>Actinopterygii</taxon>
        <taxon>Neopterygii</taxon>
        <taxon>Teleostei</taxon>
        <taxon>Neoteleostei</taxon>
        <taxon>Acanthomorphata</taxon>
        <taxon>Eupercaria</taxon>
        <taxon>Perciformes</taxon>
        <taxon>Notothenioidei</taxon>
        <taxon>Nototheniidae</taxon>
        <taxon>Dissostichus</taxon>
    </lineage>
</organism>